<accession>A0A1G7NM37</accession>
<keyword evidence="1" id="KW-0808">Transferase</keyword>
<dbReference type="InterPro" id="IPR014710">
    <property type="entry name" value="RmlC-like_jellyroll"/>
</dbReference>
<evidence type="ECO:0000313" key="1">
    <source>
        <dbReference type="EMBL" id="SDF74991.1"/>
    </source>
</evidence>
<dbReference type="Proteomes" id="UP000199045">
    <property type="component" value="Unassembled WGS sequence"/>
</dbReference>
<organism evidence="1 2">
    <name type="scientific">Chitinophaga filiformis</name>
    <name type="common">Myxococcus filiformis</name>
    <name type="synonym">Flexibacter filiformis</name>
    <dbReference type="NCBI Taxonomy" id="104663"/>
    <lineage>
        <taxon>Bacteria</taxon>
        <taxon>Pseudomonadati</taxon>
        <taxon>Bacteroidota</taxon>
        <taxon>Chitinophagia</taxon>
        <taxon>Chitinophagales</taxon>
        <taxon>Chitinophagaceae</taxon>
        <taxon>Chitinophaga</taxon>
    </lineage>
</organism>
<dbReference type="Gene3D" id="2.60.120.10">
    <property type="entry name" value="Jelly Rolls"/>
    <property type="match status" value="1"/>
</dbReference>
<dbReference type="InterPro" id="IPR018490">
    <property type="entry name" value="cNMP-bd_dom_sf"/>
</dbReference>
<gene>
    <name evidence="1" type="ORF">SAMN04488121_102854</name>
</gene>
<sequence>MTEFSSIIQNVSRFITLTKEEEQLFTSLLRIQKVRKKQFIVQPEYVCQYRTYITTGALRSYFVGNDGQEYTIALAIDDWWISDFTSYINQEPATLFVEAVENSTLIQISYQNEQMLYEKVPKFERFFRIHSQRGAAAIQKRMLWSISKTAEERYEEMQKTYPQFLQRFPQYVIASYLGMTTQFLSRIRNQKLKG</sequence>
<dbReference type="SUPFAM" id="SSF51206">
    <property type="entry name" value="cAMP-binding domain-like"/>
    <property type="match status" value="1"/>
</dbReference>
<dbReference type="AlphaFoldDB" id="A0A1G7NM37"/>
<keyword evidence="1" id="KW-0418">Kinase</keyword>
<dbReference type="RefSeq" id="WP_089831546.1">
    <property type="nucleotide sequence ID" value="NZ_FNBN01000002.1"/>
</dbReference>
<protein>
    <submittedName>
        <fullName evidence="1">cAMP-binding domain of CRP or a regulatory subunit of cAMP-dependent protein kinases</fullName>
    </submittedName>
</protein>
<dbReference type="GO" id="GO:0016301">
    <property type="term" value="F:kinase activity"/>
    <property type="evidence" value="ECO:0007669"/>
    <property type="project" value="UniProtKB-KW"/>
</dbReference>
<dbReference type="EMBL" id="FNBN01000002">
    <property type="protein sequence ID" value="SDF74991.1"/>
    <property type="molecule type" value="Genomic_DNA"/>
</dbReference>
<proteinExistence type="predicted"/>
<evidence type="ECO:0000313" key="2">
    <source>
        <dbReference type="Proteomes" id="UP000199045"/>
    </source>
</evidence>
<name>A0A1G7NM37_CHIFI</name>
<reference evidence="1 2" key="1">
    <citation type="submission" date="2016-10" db="EMBL/GenBank/DDBJ databases">
        <authorList>
            <person name="de Groot N.N."/>
        </authorList>
    </citation>
    <scope>NUCLEOTIDE SEQUENCE [LARGE SCALE GENOMIC DNA]</scope>
    <source>
        <strain evidence="1 2">DSM 527</strain>
    </source>
</reference>
<dbReference type="OrthoDB" id="9152304at2"/>
<dbReference type="STRING" id="104663.SAMN04488121_102854"/>